<reference evidence="3" key="1">
    <citation type="journal article" date="2019" name="Int. J. Syst. Evol. Microbiol.">
        <title>The Global Catalogue of Microorganisms (GCM) 10K type strain sequencing project: providing services to taxonomists for standard genome sequencing and annotation.</title>
        <authorList>
            <consortium name="The Broad Institute Genomics Platform"/>
            <consortium name="The Broad Institute Genome Sequencing Center for Infectious Disease"/>
            <person name="Wu L."/>
            <person name="Ma J."/>
        </authorList>
    </citation>
    <scope>NUCLEOTIDE SEQUENCE [LARGE SCALE GENOMIC DNA]</scope>
    <source>
        <strain evidence="3">CECT 8288</strain>
    </source>
</reference>
<feature type="domain" description="Peptidase M15C" evidence="1">
    <location>
        <begin position="218"/>
        <end position="275"/>
    </location>
</feature>
<dbReference type="Gene3D" id="3.30.1380.10">
    <property type="match status" value="1"/>
</dbReference>
<accession>A0ABV7WS31</accession>
<organism evidence="2 3">
    <name type="scientific">Reinekea marina</name>
    <dbReference type="NCBI Taxonomy" id="1310421"/>
    <lineage>
        <taxon>Bacteria</taxon>
        <taxon>Pseudomonadati</taxon>
        <taxon>Pseudomonadota</taxon>
        <taxon>Gammaproteobacteria</taxon>
        <taxon>Oceanospirillales</taxon>
        <taxon>Saccharospirillaceae</taxon>
        <taxon>Reinekea</taxon>
    </lineage>
</organism>
<name>A0ABV7WS31_9GAMM</name>
<sequence length="290" mass="31739">MDARWYNPTVGRFIQPDQYNLVNLMLPNGAQSELMRYIGRTQSDLLKDPAQQMRYGYVSGNALRWVDPLGLCEPVDAGYVAAADPNKKEDRYKALQGKIKNGDSLDAVEVAIVQQDLLKDGHDLGKWGVNKDGVDGSAGSQTKLAIEKELAPYQGRLVPVKLPGVGDTYLDRDFKENVEDFISSAGGKGVNVSVNSAYRTPEYQKNVIGTDPNSITPATNSLHSARLAIDVNYSSLSDIEGGLTGDKQREAIKQAANDAGISWGGYFNKPDKPHFYVDPGIDRKELIMNA</sequence>
<protein>
    <submittedName>
        <fullName evidence="2">M15 family metallopeptidase</fullName>
    </submittedName>
</protein>
<proteinExistence type="predicted"/>
<comment type="caution">
    <text evidence="2">The sequence shown here is derived from an EMBL/GenBank/DDBJ whole genome shotgun (WGS) entry which is preliminary data.</text>
</comment>
<dbReference type="InterPro" id="IPR009045">
    <property type="entry name" value="Zn_M74/Hedgehog-like"/>
</dbReference>
<dbReference type="EMBL" id="JBHRYN010000012">
    <property type="protein sequence ID" value="MFC3702098.1"/>
    <property type="molecule type" value="Genomic_DNA"/>
</dbReference>
<dbReference type="SUPFAM" id="SSF55166">
    <property type="entry name" value="Hedgehog/DD-peptidase"/>
    <property type="match status" value="1"/>
</dbReference>
<dbReference type="Gene3D" id="2.180.10.10">
    <property type="entry name" value="RHS repeat-associated core"/>
    <property type="match status" value="1"/>
</dbReference>
<dbReference type="RefSeq" id="WP_290281594.1">
    <property type="nucleotide sequence ID" value="NZ_JAUFQI010000001.1"/>
</dbReference>
<dbReference type="Pfam" id="PF13539">
    <property type="entry name" value="Peptidase_M15_4"/>
    <property type="match status" value="1"/>
</dbReference>
<keyword evidence="3" id="KW-1185">Reference proteome</keyword>
<dbReference type="Proteomes" id="UP001595710">
    <property type="component" value="Unassembled WGS sequence"/>
</dbReference>
<dbReference type="InterPro" id="IPR039561">
    <property type="entry name" value="Peptidase_M15C"/>
</dbReference>
<evidence type="ECO:0000259" key="1">
    <source>
        <dbReference type="Pfam" id="PF13539"/>
    </source>
</evidence>
<evidence type="ECO:0000313" key="2">
    <source>
        <dbReference type="EMBL" id="MFC3702098.1"/>
    </source>
</evidence>
<gene>
    <name evidence="2" type="ORF">ACFOND_10630</name>
</gene>
<evidence type="ECO:0000313" key="3">
    <source>
        <dbReference type="Proteomes" id="UP001595710"/>
    </source>
</evidence>